<dbReference type="AlphaFoldDB" id="A0A226WQ11"/>
<sequence>MESSTKTSALLVAVGSARRAAVAASREERFRPVLIQPAKPWSASVF</sequence>
<evidence type="ECO:0000313" key="2">
    <source>
        <dbReference type="Proteomes" id="UP000214720"/>
    </source>
</evidence>
<name>A0A226WQ11_CABSO</name>
<comment type="caution">
    <text evidence="1">The sequence shown here is derived from an EMBL/GenBank/DDBJ whole genome shotgun (WGS) entry which is preliminary data.</text>
</comment>
<accession>A0A226WQ11</accession>
<dbReference type="Proteomes" id="UP000214720">
    <property type="component" value="Unassembled WGS sequence"/>
</dbReference>
<dbReference type="EMBL" id="MTHB01000256">
    <property type="protein sequence ID" value="OXC73272.1"/>
    <property type="molecule type" value="Genomic_DNA"/>
</dbReference>
<proteinExistence type="predicted"/>
<protein>
    <submittedName>
        <fullName evidence="1">Uncharacterized protein</fullName>
    </submittedName>
</protein>
<organism evidence="1 2">
    <name type="scientific">Caballeronia sordidicola</name>
    <name type="common">Burkholderia sordidicola</name>
    <dbReference type="NCBI Taxonomy" id="196367"/>
    <lineage>
        <taxon>Bacteria</taxon>
        <taxon>Pseudomonadati</taxon>
        <taxon>Pseudomonadota</taxon>
        <taxon>Betaproteobacteria</taxon>
        <taxon>Burkholderiales</taxon>
        <taxon>Burkholderiaceae</taxon>
        <taxon>Caballeronia</taxon>
    </lineage>
</organism>
<reference evidence="2" key="1">
    <citation type="submission" date="2017-01" db="EMBL/GenBank/DDBJ databases">
        <title>Genome Analysis of Deinococcus marmoris KOPRI26562.</title>
        <authorList>
            <person name="Kim J.H."/>
            <person name="Oh H.-M."/>
        </authorList>
    </citation>
    <scope>NUCLEOTIDE SEQUENCE [LARGE SCALE GENOMIC DNA]</scope>
    <source>
        <strain evidence="2">PAMC 26633</strain>
    </source>
</reference>
<evidence type="ECO:0000313" key="1">
    <source>
        <dbReference type="EMBL" id="OXC73272.1"/>
    </source>
</evidence>
<gene>
    <name evidence="1" type="ORF">BSU04_38665</name>
</gene>